<accession>A0A8H6WA19</accession>
<proteinExistence type="inferred from homology"/>
<dbReference type="InterPro" id="IPR017853">
    <property type="entry name" value="GH"/>
</dbReference>
<evidence type="ECO:0000259" key="4">
    <source>
        <dbReference type="Pfam" id="PF00933"/>
    </source>
</evidence>
<dbReference type="Proteomes" id="UP000613580">
    <property type="component" value="Unassembled WGS sequence"/>
</dbReference>
<sequence>MQPCHCVISSTLKARPSTLGPQWSLTSRNGALAHTLSSDSTENLSPKTSRCSSKTTRLEQSFCSKETSWARLDLFLILLRLWNSCTDGAQTHALIRELQSLARGAGHERPLLIGIDQENGLVSAFGRPGAGTQFPGAMALAAAGSPELARDVSFLTGKELKLVGFNWVYSPVADVNNDPLNPVIGVRSYGDDPQQVGIYASAVAKGLMDAGVAPCAKHFPGHGDTAVDSHLALPRVMKSREDIGHTELPPFQALFSNALPSIMTGHMAFPTITGTDDPCSLSRAITTDLLRSQLGFSGLVVTDCLEMEAISNPEQGGCGVEEGALRALEAGADIVMICHTISWQTGAIAKTCEAVESGRLELEESRIEVLKDLFVGTWDDVLGPDSASFEDSWQALKEESAALSHKAYAASTALLNGSRFVALMPGNHVALFTPPMESLNKAVDDADGVLRTKDGKLRNTAGPSFLSFAASVEKRTHCAHFVYEQGATLAVPDECVAAIFALRNADRLAWQLESLKQLLESTSKAIIVVGSCAPYEAASIRVPYIACFEYTPAALENAAKVIFGEAVAVGKLPVSI</sequence>
<organism evidence="5 6">
    <name type="scientific">Mycena chlorophos</name>
    <name type="common">Agaric fungus</name>
    <name type="synonym">Agaricus chlorophos</name>
    <dbReference type="NCBI Taxonomy" id="658473"/>
    <lineage>
        <taxon>Eukaryota</taxon>
        <taxon>Fungi</taxon>
        <taxon>Dikarya</taxon>
        <taxon>Basidiomycota</taxon>
        <taxon>Agaricomycotina</taxon>
        <taxon>Agaricomycetes</taxon>
        <taxon>Agaricomycetidae</taxon>
        <taxon>Agaricales</taxon>
        <taxon>Marasmiineae</taxon>
        <taxon>Mycenaceae</taxon>
        <taxon>Mycena</taxon>
    </lineage>
</organism>
<dbReference type="EMBL" id="JACAZE010000008">
    <property type="protein sequence ID" value="KAF7308686.1"/>
    <property type="molecule type" value="Genomic_DNA"/>
</dbReference>
<dbReference type="GO" id="GO:0004553">
    <property type="term" value="F:hydrolase activity, hydrolyzing O-glycosyl compounds"/>
    <property type="evidence" value="ECO:0007669"/>
    <property type="project" value="InterPro"/>
</dbReference>
<dbReference type="PRINTS" id="PR00133">
    <property type="entry name" value="GLHYDRLASE3"/>
</dbReference>
<name>A0A8H6WA19_MYCCL</name>
<dbReference type="SUPFAM" id="SSF51445">
    <property type="entry name" value="(Trans)glycosidases"/>
    <property type="match status" value="1"/>
</dbReference>
<dbReference type="PANTHER" id="PTHR30480:SF16">
    <property type="entry name" value="GLYCOSIDE HYDROLASE FAMILY 3 DOMAIN PROTEIN"/>
    <property type="match status" value="1"/>
</dbReference>
<dbReference type="InterPro" id="IPR001764">
    <property type="entry name" value="Glyco_hydro_3_N"/>
</dbReference>
<dbReference type="Pfam" id="PF00933">
    <property type="entry name" value="Glyco_hydro_3"/>
    <property type="match status" value="1"/>
</dbReference>
<evidence type="ECO:0000256" key="1">
    <source>
        <dbReference type="ARBA" id="ARBA00005336"/>
    </source>
</evidence>
<comment type="caution">
    <text evidence="5">The sequence shown here is derived from an EMBL/GenBank/DDBJ whole genome shotgun (WGS) entry which is preliminary data.</text>
</comment>
<gene>
    <name evidence="5" type="ORF">HMN09_00718100</name>
</gene>
<reference evidence="5" key="1">
    <citation type="submission" date="2020-05" db="EMBL/GenBank/DDBJ databases">
        <title>Mycena genomes resolve the evolution of fungal bioluminescence.</title>
        <authorList>
            <person name="Tsai I.J."/>
        </authorList>
    </citation>
    <scope>NUCLEOTIDE SEQUENCE</scope>
    <source>
        <strain evidence="5">110903Hualien_Pintung</strain>
    </source>
</reference>
<comment type="similarity">
    <text evidence="1">Belongs to the glycosyl hydrolase 3 family.</text>
</comment>
<protein>
    <submittedName>
        <fullName evidence="5">Glycoside hydrolase family 3 protein</fullName>
    </submittedName>
</protein>
<dbReference type="GO" id="GO:0009254">
    <property type="term" value="P:peptidoglycan turnover"/>
    <property type="evidence" value="ECO:0007669"/>
    <property type="project" value="TreeGrafter"/>
</dbReference>
<dbReference type="InterPro" id="IPR036962">
    <property type="entry name" value="Glyco_hydro_3_N_sf"/>
</dbReference>
<dbReference type="Gene3D" id="3.20.20.300">
    <property type="entry name" value="Glycoside hydrolase, family 3, N-terminal domain"/>
    <property type="match status" value="1"/>
</dbReference>
<dbReference type="OrthoDB" id="4215304at2759"/>
<evidence type="ECO:0000313" key="5">
    <source>
        <dbReference type="EMBL" id="KAF7308686.1"/>
    </source>
</evidence>
<keyword evidence="6" id="KW-1185">Reference proteome</keyword>
<keyword evidence="2 5" id="KW-0378">Hydrolase</keyword>
<dbReference type="GO" id="GO:0005975">
    <property type="term" value="P:carbohydrate metabolic process"/>
    <property type="evidence" value="ECO:0007669"/>
    <property type="project" value="InterPro"/>
</dbReference>
<dbReference type="AlphaFoldDB" id="A0A8H6WA19"/>
<evidence type="ECO:0000256" key="3">
    <source>
        <dbReference type="ARBA" id="ARBA00023295"/>
    </source>
</evidence>
<keyword evidence="3" id="KW-0326">Glycosidase</keyword>
<dbReference type="Gene3D" id="3.40.50.1700">
    <property type="entry name" value="Glycoside hydrolase family 3 C-terminal domain"/>
    <property type="match status" value="1"/>
</dbReference>
<evidence type="ECO:0000256" key="2">
    <source>
        <dbReference type="ARBA" id="ARBA00022801"/>
    </source>
</evidence>
<dbReference type="PANTHER" id="PTHR30480">
    <property type="entry name" value="BETA-HEXOSAMINIDASE-RELATED"/>
    <property type="match status" value="1"/>
</dbReference>
<evidence type="ECO:0000313" key="6">
    <source>
        <dbReference type="Proteomes" id="UP000613580"/>
    </source>
</evidence>
<dbReference type="InterPro" id="IPR036881">
    <property type="entry name" value="Glyco_hydro_3_C_sf"/>
</dbReference>
<dbReference type="InterPro" id="IPR050226">
    <property type="entry name" value="NagZ_Beta-hexosaminidase"/>
</dbReference>
<feature type="domain" description="Glycoside hydrolase family 3 N-terminal" evidence="4">
    <location>
        <begin position="85"/>
        <end position="363"/>
    </location>
</feature>